<evidence type="ECO:0000256" key="1">
    <source>
        <dbReference type="SAM" id="SignalP"/>
    </source>
</evidence>
<reference evidence="2" key="1">
    <citation type="submission" date="2020-08" db="EMBL/GenBank/DDBJ databases">
        <title>Genome public.</title>
        <authorList>
            <person name="Liu C."/>
            <person name="Sun Q."/>
        </authorList>
    </citation>
    <scope>NUCLEOTIDE SEQUENCE</scope>
    <source>
        <strain evidence="2">NSJ-23</strain>
    </source>
</reference>
<protein>
    <recommendedName>
        <fullName evidence="4">Aryl-sulfate sulfotransferase</fullName>
    </recommendedName>
</protein>
<organism evidence="2 3">
    <name type="scientific">Flintibacter hominis</name>
    <dbReference type="NCBI Taxonomy" id="2763048"/>
    <lineage>
        <taxon>Bacteria</taxon>
        <taxon>Bacillati</taxon>
        <taxon>Bacillota</taxon>
        <taxon>Clostridia</taxon>
        <taxon>Eubacteriales</taxon>
        <taxon>Flintibacter</taxon>
    </lineage>
</organism>
<keyword evidence="3" id="KW-1185">Reference proteome</keyword>
<dbReference type="RefSeq" id="WP_186852471.1">
    <property type="nucleotide sequence ID" value="NZ_JACOPO010000003.1"/>
</dbReference>
<evidence type="ECO:0000313" key="2">
    <source>
        <dbReference type="EMBL" id="MBC5722233.1"/>
    </source>
</evidence>
<name>A0A8J6J969_9FIRM</name>
<dbReference type="AlphaFoldDB" id="A0A8J6J969"/>
<dbReference type="PROSITE" id="PS51257">
    <property type="entry name" value="PROKAR_LIPOPROTEIN"/>
    <property type="match status" value="1"/>
</dbReference>
<comment type="caution">
    <text evidence="2">The sequence shown here is derived from an EMBL/GenBank/DDBJ whole genome shotgun (WGS) entry which is preliminary data.</text>
</comment>
<dbReference type="SUPFAM" id="SSF69318">
    <property type="entry name" value="Integrin alpha N-terminal domain"/>
    <property type="match status" value="1"/>
</dbReference>
<dbReference type="InterPro" id="IPR028994">
    <property type="entry name" value="Integrin_alpha_N"/>
</dbReference>
<evidence type="ECO:0000313" key="3">
    <source>
        <dbReference type="Proteomes" id="UP000628736"/>
    </source>
</evidence>
<feature type="signal peptide" evidence="1">
    <location>
        <begin position="1"/>
        <end position="25"/>
    </location>
</feature>
<dbReference type="Proteomes" id="UP000628736">
    <property type="component" value="Unassembled WGS sequence"/>
</dbReference>
<sequence>MRRKWYKILFPAALMMLLLSGCLFQSPQDLYRQPEKSAGYEKLNAVIQEVRTALEMEFDASAETAVILAGDNTATIQLQDLDGDGTRESAITFLRIPSIEKSIKIFIFTQIGEEYRVSAVVEGDGSAIYSIDYVDLNGSGYKELVVNWQISTGVYQLGVYTLDELMLPVSGGTEAAEAGPTVWGAAPAERAELLATELLLTRCSAATEGSSFSSGYRLLDIDRDTRSEVAVVRIDSAGVGSHVEVYGWRDGAMVSLGSVPLSAGIVSLTRIRANYLGGEFYPPALYVTSTLSDGRRVIDVLSYQNGRLTNLTMDPLTGVSREVMLGYTEVDPTDINGDYVIELPSPSRLPVYGDNAATNFWLIDWYQYQETGERDHVMTTYHNVTDSWYLVIPQEWEGKITISRNDQVIGQREVIFSLWQGEDKEPVPFLSIYRLTGLNRAARSTREGRFVLREEENVIYSAAFYDSDWDCGLDETSLLEYFRTIQADWYSQ</sequence>
<accession>A0A8J6J969</accession>
<evidence type="ECO:0008006" key="4">
    <source>
        <dbReference type="Google" id="ProtNLM"/>
    </source>
</evidence>
<gene>
    <name evidence="2" type="ORF">H8S11_05355</name>
</gene>
<feature type="chain" id="PRO_5039584680" description="Aryl-sulfate sulfotransferase" evidence="1">
    <location>
        <begin position="26"/>
        <end position="492"/>
    </location>
</feature>
<dbReference type="EMBL" id="JACOPO010000003">
    <property type="protein sequence ID" value="MBC5722233.1"/>
    <property type="molecule type" value="Genomic_DNA"/>
</dbReference>
<proteinExistence type="predicted"/>
<keyword evidence="1" id="KW-0732">Signal</keyword>